<dbReference type="EMBL" id="VIFY01000066">
    <property type="protein sequence ID" value="TQB72327.1"/>
    <property type="molecule type" value="Genomic_DNA"/>
</dbReference>
<dbReference type="PANTHER" id="PTHR15837:SF0">
    <property type="entry name" value="RAN GUANINE NUCLEOTIDE RELEASE FACTOR"/>
    <property type="match status" value="1"/>
</dbReference>
<evidence type="ECO:0000313" key="6">
    <source>
        <dbReference type="Proteomes" id="UP000319663"/>
    </source>
</evidence>
<keyword evidence="6" id="KW-1185">Reference proteome</keyword>
<sequence>MSTFSGQDLYGSALHAVIPEGWIDASNLRQVPDHQEIFLSPRTLSNIIIEINQRVSAHEALTVLQDQEYQPTPPGGAPATAETVDKAAALYHLHDLCDEGDTLEVIVPSRAVSLQKLSSGSGHVTAYTGVVSFTTSQPHRRASGNNGISGINGGSGGGGGRIPVSVDGMAGSASLEGPKTSKSTCHYLLVRLEAQGSDVLVFFNVPHEEFDLRGDPRGLSREEELASETIEKFTQELEVRDWGLFA</sequence>
<feature type="compositionally biased region" description="Gly residues" evidence="4">
    <location>
        <begin position="150"/>
        <end position="161"/>
    </location>
</feature>
<reference evidence="5 6" key="1">
    <citation type="submission" date="2019-06" db="EMBL/GenBank/DDBJ databases">
        <title>Wine fermentation using esterase from Monascus purpureus.</title>
        <authorList>
            <person name="Geng C."/>
            <person name="Zhang Y."/>
        </authorList>
    </citation>
    <scope>NUCLEOTIDE SEQUENCE [LARGE SCALE GENOMIC DNA]</scope>
    <source>
        <strain evidence="5">HQ1</strain>
    </source>
</reference>
<dbReference type="Pfam" id="PF04603">
    <property type="entry name" value="Mog1"/>
    <property type="match status" value="1"/>
</dbReference>
<organism evidence="5 6">
    <name type="scientific">Monascus purpureus</name>
    <name type="common">Red mold</name>
    <name type="synonym">Monascus anka</name>
    <dbReference type="NCBI Taxonomy" id="5098"/>
    <lineage>
        <taxon>Eukaryota</taxon>
        <taxon>Fungi</taxon>
        <taxon>Dikarya</taxon>
        <taxon>Ascomycota</taxon>
        <taxon>Pezizomycotina</taxon>
        <taxon>Eurotiomycetes</taxon>
        <taxon>Eurotiomycetidae</taxon>
        <taxon>Eurotiales</taxon>
        <taxon>Aspergillaceae</taxon>
        <taxon>Monascus</taxon>
    </lineage>
</organism>
<dbReference type="AlphaFoldDB" id="A0A507QXM1"/>
<dbReference type="Gene3D" id="3.40.1000.10">
    <property type="entry name" value="Mog1/PsbP, alpha/beta/alpha sandwich"/>
    <property type="match status" value="1"/>
</dbReference>
<dbReference type="GO" id="GO:0005085">
    <property type="term" value="F:guanyl-nucleotide exchange factor activity"/>
    <property type="evidence" value="ECO:0007669"/>
    <property type="project" value="TreeGrafter"/>
</dbReference>
<dbReference type="GO" id="GO:0031267">
    <property type="term" value="F:small GTPase binding"/>
    <property type="evidence" value="ECO:0007669"/>
    <property type="project" value="TreeGrafter"/>
</dbReference>
<proteinExistence type="inferred from homology"/>
<dbReference type="OrthoDB" id="10255285at2759"/>
<evidence type="ECO:0000256" key="4">
    <source>
        <dbReference type="SAM" id="MobiDB-lite"/>
    </source>
</evidence>
<dbReference type="PANTHER" id="PTHR15837">
    <property type="entry name" value="RAN GUANINE NUCLEOTIDE RELEASE FACTOR"/>
    <property type="match status" value="1"/>
</dbReference>
<dbReference type="Proteomes" id="UP000319663">
    <property type="component" value="Unassembled WGS sequence"/>
</dbReference>
<protein>
    <recommendedName>
        <fullName evidence="7">Ran-interacting protein Mog1</fullName>
    </recommendedName>
</protein>
<name>A0A507QXM1_MONPU</name>
<dbReference type="InterPro" id="IPR007681">
    <property type="entry name" value="Mog1"/>
</dbReference>
<keyword evidence="3" id="KW-0653">Protein transport</keyword>
<evidence type="ECO:0000256" key="3">
    <source>
        <dbReference type="ARBA" id="ARBA00022927"/>
    </source>
</evidence>
<evidence type="ECO:0008006" key="7">
    <source>
        <dbReference type="Google" id="ProtNLM"/>
    </source>
</evidence>
<dbReference type="STRING" id="5098.A0A507QXM1"/>
<evidence type="ECO:0000313" key="5">
    <source>
        <dbReference type="EMBL" id="TQB72327.1"/>
    </source>
</evidence>
<dbReference type="SUPFAM" id="SSF55724">
    <property type="entry name" value="Mog1p/PsbP-like"/>
    <property type="match status" value="1"/>
</dbReference>
<dbReference type="GO" id="GO:0005634">
    <property type="term" value="C:nucleus"/>
    <property type="evidence" value="ECO:0007669"/>
    <property type="project" value="TreeGrafter"/>
</dbReference>
<feature type="region of interest" description="Disordered" evidence="4">
    <location>
        <begin position="137"/>
        <end position="162"/>
    </location>
</feature>
<gene>
    <name evidence="5" type="ORF">MPDQ_006921</name>
</gene>
<comment type="caution">
    <text evidence="5">The sequence shown here is derived from an EMBL/GenBank/DDBJ whole genome shotgun (WGS) entry which is preliminary data.</text>
</comment>
<dbReference type="GO" id="GO:0006606">
    <property type="term" value="P:protein import into nucleus"/>
    <property type="evidence" value="ECO:0007669"/>
    <property type="project" value="TreeGrafter"/>
</dbReference>
<keyword evidence="2" id="KW-0813">Transport</keyword>
<comment type="similarity">
    <text evidence="1">Belongs to the MOG1 family.</text>
</comment>
<evidence type="ECO:0000256" key="1">
    <source>
        <dbReference type="ARBA" id="ARBA00010307"/>
    </source>
</evidence>
<dbReference type="InterPro" id="IPR016123">
    <property type="entry name" value="Mog1/PsbP_a/b/a-sand"/>
</dbReference>
<accession>A0A507QXM1</accession>
<evidence type="ECO:0000256" key="2">
    <source>
        <dbReference type="ARBA" id="ARBA00022448"/>
    </source>
</evidence>